<accession>A0A1H9VTC4</accession>
<keyword evidence="2" id="KW-1185">Reference proteome</keyword>
<reference evidence="2" key="1">
    <citation type="submission" date="2016-10" db="EMBL/GenBank/DDBJ databases">
        <authorList>
            <person name="Varghese N."/>
            <person name="Submissions S."/>
        </authorList>
    </citation>
    <scope>NUCLEOTIDE SEQUENCE [LARGE SCALE GENOMIC DNA]</scope>
    <source>
        <strain evidence="2">CGMCC 4.578</strain>
    </source>
</reference>
<evidence type="ECO:0000313" key="2">
    <source>
        <dbReference type="Proteomes" id="UP000199028"/>
    </source>
</evidence>
<dbReference type="AlphaFoldDB" id="A0A1H9VTC4"/>
<gene>
    <name evidence="1" type="ORF">SAMN05216195_110297</name>
</gene>
<sequence>MTAVDRVAELIQERNRIDAELSSCIGRPALTGHLGEWIAAQVFGIELETSKGVNGRFRGGRTVDVKWYPKREGLLDLKEEGPDLYLVLAGPKSAAASSRGTTRPLVIDAMYLFDAAAIVADLRARGRRIGTASSVRTELWEAAEIYPRRHPLFFLSDEQREMLASFGS</sequence>
<dbReference type="EMBL" id="FOFT01000010">
    <property type="protein sequence ID" value="SES25070.1"/>
    <property type="molecule type" value="Genomic_DNA"/>
</dbReference>
<organism evidence="1 2">
    <name type="scientific">Lentzea flaviverrucosa</name>
    <dbReference type="NCBI Taxonomy" id="200379"/>
    <lineage>
        <taxon>Bacteria</taxon>
        <taxon>Bacillati</taxon>
        <taxon>Actinomycetota</taxon>
        <taxon>Actinomycetes</taxon>
        <taxon>Pseudonocardiales</taxon>
        <taxon>Pseudonocardiaceae</taxon>
        <taxon>Lentzea</taxon>
    </lineage>
</organism>
<name>A0A1H9VTC4_9PSEU</name>
<dbReference type="RefSeq" id="WP_090068503.1">
    <property type="nucleotide sequence ID" value="NZ_FOFT01000010.1"/>
</dbReference>
<protein>
    <submittedName>
        <fullName evidence="1">Uncharacterized protein</fullName>
    </submittedName>
</protein>
<dbReference type="OrthoDB" id="2989189at2"/>
<evidence type="ECO:0000313" key="1">
    <source>
        <dbReference type="EMBL" id="SES25070.1"/>
    </source>
</evidence>
<proteinExistence type="predicted"/>
<dbReference type="Proteomes" id="UP000199028">
    <property type="component" value="Unassembled WGS sequence"/>
</dbReference>